<evidence type="ECO:0000313" key="3">
    <source>
        <dbReference type="Proteomes" id="UP001334248"/>
    </source>
</evidence>
<proteinExistence type="predicted"/>
<dbReference type="RefSeq" id="XP_064726944.1">
    <property type="nucleotide sequence ID" value="XM_064877442.1"/>
</dbReference>
<accession>A0ABR0RF72</accession>
<dbReference type="GeneID" id="90002495"/>
<name>A0ABR0RF72_9EURO</name>
<feature type="region of interest" description="Disordered" evidence="1">
    <location>
        <begin position="33"/>
        <end position="99"/>
    </location>
</feature>
<feature type="compositionally biased region" description="Basic and acidic residues" evidence="1">
    <location>
        <begin position="40"/>
        <end position="54"/>
    </location>
</feature>
<keyword evidence="3" id="KW-1185">Reference proteome</keyword>
<evidence type="ECO:0000256" key="1">
    <source>
        <dbReference type="SAM" id="MobiDB-lite"/>
    </source>
</evidence>
<gene>
    <name evidence="2" type="ORF">PMZ80_009046</name>
</gene>
<reference evidence="2 3" key="1">
    <citation type="journal article" date="2023" name="Res Sq">
        <title>Genomic and morphological characterization of Knufia obscura isolated from the Mars 2020 spacecraft assembly facility.</title>
        <authorList>
            <person name="Chander A.M."/>
            <person name="Teixeira M.M."/>
            <person name="Singh N.K."/>
            <person name="Williams M.P."/>
            <person name="Parker C.W."/>
            <person name="Leo P."/>
            <person name="Stajich J.E."/>
            <person name="Torok T."/>
            <person name="Tighe S."/>
            <person name="Mason C.E."/>
            <person name="Venkateswaran K."/>
        </authorList>
    </citation>
    <scope>NUCLEOTIDE SEQUENCE [LARGE SCALE GENOMIC DNA]</scope>
    <source>
        <strain evidence="2 3">CCFEE 5817</strain>
    </source>
</reference>
<feature type="compositionally biased region" description="Polar residues" evidence="1">
    <location>
        <begin position="56"/>
        <end position="68"/>
    </location>
</feature>
<protein>
    <submittedName>
        <fullName evidence="2">Uncharacterized protein</fullName>
    </submittedName>
</protein>
<sequence>MANISSQLLRDDRSARKISAIYDEAVTAKTWQWHKKNRKDKASKQLSKAKDDKQVQAANQHIKSTKINARSAKGHTKPAVTRSLTPDSLPDLVYSDNGM</sequence>
<comment type="caution">
    <text evidence="2">The sequence shown here is derived from an EMBL/GenBank/DDBJ whole genome shotgun (WGS) entry which is preliminary data.</text>
</comment>
<organism evidence="2 3">
    <name type="scientific">Knufia obscura</name>
    <dbReference type="NCBI Taxonomy" id="1635080"/>
    <lineage>
        <taxon>Eukaryota</taxon>
        <taxon>Fungi</taxon>
        <taxon>Dikarya</taxon>
        <taxon>Ascomycota</taxon>
        <taxon>Pezizomycotina</taxon>
        <taxon>Eurotiomycetes</taxon>
        <taxon>Chaetothyriomycetidae</taxon>
        <taxon>Chaetothyriales</taxon>
        <taxon>Trichomeriaceae</taxon>
        <taxon>Knufia</taxon>
    </lineage>
</organism>
<evidence type="ECO:0000313" key="2">
    <source>
        <dbReference type="EMBL" id="KAK5938854.1"/>
    </source>
</evidence>
<dbReference type="EMBL" id="JAVHJV010000012">
    <property type="protein sequence ID" value="KAK5938854.1"/>
    <property type="molecule type" value="Genomic_DNA"/>
</dbReference>
<dbReference type="Proteomes" id="UP001334248">
    <property type="component" value="Unassembled WGS sequence"/>
</dbReference>